<gene>
    <name evidence="2" type="ORF">HCJ92_03725</name>
</gene>
<feature type="domain" description="DUF397" evidence="1">
    <location>
        <begin position="12"/>
        <end position="66"/>
    </location>
</feature>
<evidence type="ECO:0000313" key="3">
    <source>
        <dbReference type="Proteomes" id="UP000746503"/>
    </source>
</evidence>
<dbReference type="Proteomes" id="UP000746503">
    <property type="component" value="Unassembled WGS sequence"/>
</dbReference>
<dbReference type="InterPro" id="IPR007278">
    <property type="entry name" value="DUF397"/>
</dbReference>
<keyword evidence="3" id="KW-1185">Reference proteome</keyword>
<organism evidence="2 3">
    <name type="scientific">Streptomyces spiramenti</name>
    <dbReference type="NCBI Taxonomy" id="2720606"/>
    <lineage>
        <taxon>Bacteria</taxon>
        <taxon>Bacillati</taxon>
        <taxon>Actinomycetota</taxon>
        <taxon>Actinomycetes</taxon>
        <taxon>Kitasatosporales</taxon>
        <taxon>Streptomycetaceae</taxon>
        <taxon>Streptomyces</taxon>
    </lineage>
</organism>
<protein>
    <submittedName>
        <fullName evidence="2">DUF397 domain-containing protein</fullName>
    </submittedName>
</protein>
<proteinExistence type="predicted"/>
<name>A0ABX1AJZ6_9ACTN</name>
<accession>A0ABX1AJZ6</accession>
<comment type="caution">
    <text evidence="2">The sequence shown here is derived from an EMBL/GenBank/DDBJ whole genome shotgun (WGS) entry which is preliminary data.</text>
</comment>
<sequence length="72" mass="7633">MSARINDASFLANWRKSTYSENGAGGCIEVSDGHTATVPVRDSKAPTGPAIVFTAREWSTFVSAVKANEITS</sequence>
<dbReference type="Pfam" id="PF04149">
    <property type="entry name" value="DUF397"/>
    <property type="match status" value="1"/>
</dbReference>
<dbReference type="RefSeq" id="WP_167931943.1">
    <property type="nucleotide sequence ID" value="NZ_JAAVJB010000015.1"/>
</dbReference>
<evidence type="ECO:0000259" key="1">
    <source>
        <dbReference type="Pfam" id="PF04149"/>
    </source>
</evidence>
<evidence type="ECO:0000313" key="2">
    <source>
        <dbReference type="EMBL" id="NJP65415.1"/>
    </source>
</evidence>
<reference evidence="2 3" key="1">
    <citation type="submission" date="2020-03" db="EMBL/GenBank/DDBJ databases">
        <title>Draft genome of Streptomyces sp. ventii, isolated from the Axial Seamount in the Pacific Ocean, and resequencing of the two type strains Streptomyces lonarensis strain NCL 716 and Streptomyces bohaiensis strain 11A07.</title>
        <authorList>
            <person name="Loughran R.M."/>
            <person name="Pfannmuller K.M."/>
            <person name="Wasson B.J."/>
            <person name="Deadmond M.C."/>
            <person name="Paddock B.E."/>
            <person name="Koyack M.J."/>
            <person name="Gallegos D.A."/>
            <person name="Mitchell E.A."/>
            <person name="Ushijima B."/>
            <person name="Saw J.H."/>
            <person name="Mcphail K.L."/>
            <person name="Videau P."/>
        </authorList>
    </citation>
    <scope>NUCLEOTIDE SEQUENCE [LARGE SCALE GENOMIC DNA]</scope>
    <source>
        <strain evidence="3">5675061</strain>
    </source>
</reference>
<dbReference type="EMBL" id="JAAVJB010000015">
    <property type="protein sequence ID" value="NJP65415.1"/>
    <property type="molecule type" value="Genomic_DNA"/>
</dbReference>